<dbReference type="SMART" id="SM00986">
    <property type="entry name" value="UDG"/>
    <property type="match status" value="1"/>
</dbReference>
<dbReference type="Pfam" id="PF03167">
    <property type="entry name" value="UDG"/>
    <property type="match status" value="1"/>
</dbReference>
<dbReference type="InterPro" id="IPR002043">
    <property type="entry name" value="UDG_fam1"/>
</dbReference>
<proteinExistence type="inferred from homology"/>
<protein>
    <recommendedName>
        <fullName evidence="5 9">Uracil-DNA glycosylase</fullName>
        <shortName evidence="9">UDG</shortName>
        <ecNumber evidence="4 9">3.2.2.27</ecNumber>
    </recommendedName>
</protein>
<dbReference type="FunFam" id="3.40.470.10:FF:000001">
    <property type="entry name" value="Uracil-DNA glycosylase"/>
    <property type="match status" value="1"/>
</dbReference>
<feature type="domain" description="Uracil-DNA glycosylase-like" evidence="12">
    <location>
        <begin position="51"/>
        <end position="212"/>
    </location>
</feature>
<evidence type="ECO:0000256" key="2">
    <source>
        <dbReference type="ARBA" id="ARBA00002631"/>
    </source>
</evidence>
<dbReference type="NCBIfam" id="NF003592">
    <property type="entry name" value="PRK05254.1-5"/>
    <property type="match status" value="1"/>
</dbReference>
<dbReference type="AlphaFoldDB" id="A0A318UME9"/>
<dbReference type="PANTHER" id="PTHR11264">
    <property type="entry name" value="URACIL-DNA GLYCOSYLASE"/>
    <property type="match status" value="1"/>
</dbReference>
<evidence type="ECO:0000256" key="7">
    <source>
        <dbReference type="ARBA" id="ARBA00022801"/>
    </source>
</evidence>
<evidence type="ECO:0000256" key="5">
    <source>
        <dbReference type="ARBA" id="ARBA00018429"/>
    </source>
</evidence>
<comment type="catalytic activity">
    <reaction evidence="1 9 11">
        <text>Hydrolyzes single-stranded DNA or mismatched double-stranded DNA and polynucleotides, releasing free uracil.</text>
        <dbReference type="EC" id="3.2.2.27"/>
    </reaction>
</comment>
<reference evidence="13 14" key="1">
    <citation type="submission" date="2018-06" db="EMBL/GenBank/DDBJ databases">
        <title>Genomic Encyclopedia of Archaeal and Bacterial Type Strains, Phase II (KMG-II): from individual species to whole genera.</title>
        <authorList>
            <person name="Goeker M."/>
        </authorList>
    </citation>
    <scope>NUCLEOTIDE SEQUENCE [LARGE SCALE GENOMIC DNA]</scope>
    <source>
        <strain evidence="13 14">DSM 27372</strain>
    </source>
</reference>
<keyword evidence="8 9" id="KW-0234">DNA repair</keyword>
<gene>
    <name evidence="9" type="primary">ung</name>
    <name evidence="13" type="ORF">B0O44_10168</name>
</gene>
<comment type="function">
    <text evidence="2 9 11">Excises uracil residues from the DNA which can arise as a result of misincorporation of dUMP residues by DNA polymerase or due to deamination of cytosine.</text>
</comment>
<dbReference type="RefSeq" id="WP_110826716.1">
    <property type="nucleotide sequence ID" value="NZ_QKLU01000001.1"/>
</dbReference>
<comment type="caution">
    <text evidence="13">The sequence shown here is derived from an EMBL/GenBank/DDBJ whole genome shotgun (WGS) entry which is preliminary data.</text>
</comment>
<dbReference type="InterPro" id="IPR005122">
    <property type="entry name" value="Uracil-DNA_glycosylase-like"/>
</dbReference>
<dbReference type="SMART" id="SM00987">
    <property type="entry name" value="UreE_C"/>
    <property type="match status" value="1"/>
</dbReference>
<dbReference type="NCBIfam" id="TIGR00628">
    <property type="entry name" value="ung"/>
    <property type="match status" value="1"/>
</dbReference>
<evidence type="ECO:0000256" key="8">
    <source>
        <dbReference type="ARBA" id="ARBA00023204"/>
    </source>
</evidence>
<dbReference type="PANTHER" id="PTHR11264:SF0">
    <property type="entry name" value="URACIL-DNA GLYCOSYLASE"/>
    <property type="match status" value="1"/>
</dbReference>
<keyword evidence="9" id="KW-0963">Cytoplasm</keyword>
<comment type="subcellular location">
    <subcellularLocation>
        <location evidence="9">Cytoplasm</location>
    </subcellularLocation>
</comment>
<dbReference type="GO" id="GO:0005737">
    <property type="term" value="C:cytoplasm"/>
    <property type="evidence" value="ECO:0007669"/>
    <property type="project" value="UniProtKB-SubCell"/>
</dbReference>
<keyword evidence="14" id="KW-1185">Reference proteome</keyword>
<organism evidence="13 14">
    <name type="scientific">Pedobacter nutrimenti</name>
    <dbReference type="NCBI Taxonomy" id="1241337"/>
    <lineage>
        <taxon>Bacteria</taxon>
        <taxon>Pseudomonadati</taxon>
        <taxon>Bacteroidota</taxon>
        <taxon>Sphingobacteriia</taxon>
        <taxon>Sphingobacteriales</taxon>
        <taxon>Sphingobacteriaceae</taxon>
        <taxon>Pedobacter</taxon>
    </lineage>
</organism>
<evidence type="ECO:0000256" key="9">
    <source>
        <dbReference type="HAMAP-Rule" id="MF_00148"/>
    </source>
</evidence>
<evidence type="ECO:0000256" key="1">
    <source>
        <dbReference type="ARBA" id="ARBA00001400"/>
    </source>
</evidence>
<accession>A0A318UME9</accession>
<dbReference type="SUPFAM" id="SSF52141">
    <property type="entry name" value="Uracil-DNA glycosylase-like"/>
    <property type="match status" value="1"/>
</dbReference>
<evidence type="ECO:0000256" key="6">
    <source>
        <dbReference type="ARBA" id="ARBA00022763"/>
    </source>
</evidence>
<dbReference type="EC" id="3.2.2.27" evidence="4 9"/>
<dbReference type="CDD" id="cd10027">
    <property type="entry name" value="UDG-F1-like"/>
    <property type="match status" value="1"/>
</dbReference>
<evidence type="ECO:0000256" key="3">
    <source>
        <dbReference type="ARBA" id="ARBA00008184"/>
    </source>
</evidence>
<evidence type="ECO:0000313" key="14">
    <source>
        <dbReference type="Proteomes" id="UP000248198"/>
    </source>
</evidence>
<dbReference type="PROSITE" id="PS00130">
    <property type="entry name" value="U_DNA_GLYCOSYLASE"/>
    <property type="match status" value="1"/>
</dbReference>
<sequence length="226" mass="25293">MSAALEPSWLARLEKEFDQDYMKSLKAFLLEEKQKGHTVYPRGADIFNAFNHTPFDKVKVVILGQDPYHGPGQAHGLSFSVQKGITVPPSLKNMYKELESDVENFKTPAHGQLTEWADQGVLLLNATLTVRAHEPGSHQGKGWEIFTDKVITELSAHKEGLVFLLWGKYAQNKSVLIDPSRHTLFKAAHPSPFSAYNGFFGCKHFSKTNSKLIEQGAAPIDWRISS</sequence>
<keyword evidence="7 9" id="KW-0378">Hydrolase</keyword>
<feature type="active site" description="Proton acceptor" evidence="9 10">
    <location>
        <position position="66"/>
    </location>
</feature>
<dbReference type="InterPro" id="IPR018085">
    <property type="entry name" value="Ura-DNA_Glyclase_AS"/>
</dbReference>
<dbReference type="Gene3D" id="3.40.470.10">
    <property type="entry name" value="Uracil-DNA glycosylase-like domain"/>
    <property type="match status" value="1"/>
</dbReference>
<evidence type="ECO:0000256" key="11">
    <source>
        <dbReference type="RuleBase" id="RU003780"/>
    </source>
</evidence>
<dbReference type="NCBIfam" id="NF003589">
    <property type="entry name" value="PRK05254.1-2"/>
    <property type="match status" value="1"/>
</dbReference>
<dbReference type="HAMAP" id="MF_00148">
    <property type="entry name" value="UDG"/>
    <property type="match status" value="1"/>
</dbReference>
<dbReference type="InterPro" id="IPR036895">
    <property type="entry name" value="Uracil-DNA_glycosylase-like_sf"/>
</dbReference>
<keyword evidence="6 9" id="KW-0227">DNA damage</keyword>
<dbReference type="NCBIfam" id="NF003588">
    <property type="entry name" value="PRK05254.1-1"/>
    <property type="match status" value="1"/>
</dbReference>
<dbReference type="GO" id="GO:0004844">
    <property type="term" value="F:uracil DNA N-glycosylase activity"/>
    <property type="evidence" value="ECO:0007669"/>
    <property type="project" value="UniProtKB-UniRule"/>
</dbReference>
<dbReference type="NCBIfam" id="NF003591">
    <property type="entry name" value="PRK05254.1-4"/>
    <property type="match status" value="1"/>
</dbReference>
<comment type="similarity">
    <text evidence="3 9 11">Belongs to the uracil-DNA glycosylase (UDG) superfamily. UNG family.</text>
</comment>
<evidence type="ECO:0000313" key="13">
    <source>
        <dbReference type="EMBL" id="PYF76597.1"/>
    </source>
</evidence>
<dbReference type="GO" id="GO:0097510">
    <property type="term" value="P:base-excision repair, AP site formation via deaminated base removal"/>
    <property type="evidence" value="ECO:0007669"/>
    <property type="project" value="TreeGrafter"/>
</dbReference>
<dbReference type="EMBL" id="QKLU01000001">
    <property type="protein sequence ID" value="PYF76597.1"/>
    <property type="molecule type" value="Genomic_DNA"/>
</dbReference>
<evidence type="ECO:0000256" key="4">
    <source>
        <dbReference type="ARBA" id="ARBA00012030"/>
    </source>
</evidence>
<dbReference type="OrthoDB" id="9804372at2"/>
<name>A0A318UME9_9SPHI</name>
<evidence type="ECO:0000256" key="10">
    <source>
        <dbReference type="PROSITE-ProRule" id="PRU10072"/>
    </source>
</evidence>
<dbReference type="Proteomes" id="UP000248198">
    <property type="component" value="Unassembled WGS sequence"/>
</dbReference>
<evidence type="ECO:0000259" key="12">
    <source>
        <dbReference type="SMART" id="SM00986"/>
    </source>
</evidence>